<dbReference type="PROSITE" id="PS00394">
    <property type="entry name" value="DNA_PHOTOLYASES_1_1"/>
    <property type="match status" value="1"/>
</dbReference>
<comment type="similarity">
    <text evidence="7">Belongs to the DNA photolyase family.</text>
</comment>
<evidence type="ECO:0000256" key="4">
    <source>
        <dbReference type="ARBA" id="ARBA00022630"/>
    </source>
</evidence>
<dbReference type="InterPro" id="IPR006050">
    <property type="entry name" value="DNA_photolyase_N"/>
</dbReference>
<gene>
    <name evidence="9" type="ORF">G3R48_01050</name>
</gene>
<dbReference type="PROSITE" id="PS00691">
    <property type="entry name" value="DNA_PHOTOLYASES_1_2"/>
    <property type="match status" value="1"/>
</dbReference>
<dbReference type="PROSITE" id="PS51645">
    <property type="entry name" value="PHR_CRY_ALPHA_BETA"/>
    <property type="match status" value="1"/>
</dbReference>
<dbReference type="SUPFAM" id="SSF52425">
    <property type="entry name" value="Cryptochrome/photolyase, N-terminal domain"/>
    <property type="match status" value="1"/>
</dbReference>
<dbReference type="Pfam" id="PF03441">
    <property type="entry name" value="FAD_binding_7"/>
    <property type="match status" value="1"/>
</dbReference>
<evidence type="ECO:0000256" key="2">
    <source>
        <dbReference type="ARBA" id="ARBA00001974"/>
    </source>
</evidence>
<dbReference type="InterPro" id="IPR005101">
    <property type="entry name" value="Cryptochr/Photolyase_FAD-bd"/>
</dbReference>
<dbReference type="InterPro" id="IPR036155">
    <property type="entry name" value="Crypto/Photolyase_N_sf"/>
</dbReference>
<name>A0ABS5HY83_9GAMM</name>
<dbReference type="Gene3D" id="1.25.40.80">
    <property type="match status" value="1"/>
</dbReference>
<accession>A0ABS5HY83</accession>
<dbReference type="PANTHER" id="PTHR11455">
    <property type="entry name" value="CRYPTOCHROME"/>
    <property type="match status" value="1"/>
</dbReference>
<evidence type="ECO:0000256" key="7">
    <source>
        <dbReference type="RuleBase" id="RU004182"/>
    </source>
</evidence>
<reference evidence="9 10" key="1">
    <citation type="submission" date="2020-02" db="EMBL/GenBank/DDBJ databases">
        <title>Shewanella WXL01 sp. nov., a marine bacterium isolated from green algae in Luhuitou Fringing Reef (Northern South China Sea).</title>
        <authorList>
            <person name="Wang X."/>
        </authorList>
    </citation>
    <scope>NUCLEOTIDE SEQUENCE [LARGE SCALE GENOMIC DNA]</scope>
    <source>
        <strain evidence="9 10">MCCC 1A01895</strain>
    </source>
</reference>
<dbReference type="InterPro" id="IPR036134">
    <property type="entry name" value="Crypto/Photolyase_FAD-like_sf"/>
</dbReference>
<evidence type="ECO:0000259" key="8">
    <source>
        <dbReference type="PROSITE" id="PS51645"/>
    </source>
</evidence>
<comment type="cofactor">
    <cofactor evidence="2">
        <name>FAD</name>
        <dbReference type="ChEBI" id="CHEBI:57692"/>
    </cofactor>
</comment>
<dbReference type="Gene3D" id="3.40.50.620">
    <property type="entry name" value="HUPs"/>
    <property type="match status" value="1"/>
</dbReference>
<dbReference type="InterPro" id="IPR018394">
    <property type="entry name" value="DNA_photolyase_1_CS_C"/>
</dbReference>
<proteinExistence type="inferred from homology"/>
<keyword evidence="6 7" id="KW-0157">Chromophore</keyword>
<keyword evidence="10" id="KW-1185">Reference proteome</keyword>
<organism evidence="9 10">
    <name type="scientific">Shewanella intestini</name>
    <dbReference type="NCBI Taxonomy" id="2017544"/>
    <lineage>
        <taxon>Bacteria</taxon>
        <taxon>Pseudomonadati</taxon>
        <taxon>Pseudomonadota</taxon>
        <taxon>Gammaproteobacteria</taxon>
        <taxon>Alteromonadales</taxon>
        <taxon>Shewanellaceae</taxon>
        <taxon>Shewanella</taxon>
    </lineage>
</organism>
<evidence type="ECO:0000256" key="1">
    <source>
        <dbReference type="ARBA" id="ARBA00001932"/>
    </source>
</evidence>
<keyword evidence="5 7" id="KW-0274">FAD</keyword>
<dbReference type="InterPro" id="IPR002081">
    <property type="entry name" value="Cryptochrome/DNA_photolyase_1"/>
</dbReference>
<dbReference type="Proteomes" id="UP000811844">
    <property type="component" value="Unassembled WGS sequence"/>
</dbReference>
<comment type="similarity">
    <text evidence="3">Belongs to the DNA photolyase class-1 family.</text>
</comment>
<comment type="cofactor">
    <cofactor evidence="1">
        <name>(6R)-5,10-methylene-5,6,7,8-tetrahydrofolate</name>
        <dbReference type="ChEBI" id="CHEBI:15636"/>
    </cofactor>
</comment>
<evidence type="ECO:0000313" key="10">
    <source>
        <dbReference type="Proteomes" id="UP000811844"/>
    </source>
</evidence>
<dbReference type="PANTHER" id="PTHR11455:SF9">
    <property type="entry name" value="CRYPTOCHROME CIRCADIAN CLOCK 5 ISOFORM X1"/>
    <property type="match status" value="1"/>
</dbReference>
<dbReference type="PRINTS" id="PR00147">
    <property type="entry name" value="DNAPHOTLYASE"/>
</dbReference>
<feature type="domain" description="Photolyase/cryptochrome alpha/beta" evidence="8">
    <location>
        <begin position="1"/>
        <end position="157"/>
    </location>
</feature>
<comment type="caution">
    <text evidence="9">The sequence shown here is derived from an EMBL/GenBank/DDBJ whole genome shotgun (WGS) entry which is preliminary data.</text>
</comment>
<dbReference type="InterPro" id="IPR014729">
    <property type="entry name" value="Rossmann-like_a/b/a_fold"/>
</dbReference>
<protein>
    <submittedName>
        <fullName evidence="9">Deoxyribodipyrimidine photo-lyase</fullName>
    </submittedName>
</protein>
<evidence type="ECO:0000256" key="5">
    <source>
        <dbReference type="ARBA" id="ARBA00022827"/>
    </source>
</evidence>
<dbReference type="Gene3D" id="1.10.579.10">
    <property type="entry name" value="DNA Cyclobutane Dipyrimidine Photolyase, subunit A, domain 3"/>
    <property type="match status" value="1"/>
</dbReference>
<dbReference type="SUPFAM" id="SSF48173">
    <property type="entry name" value="Cryptochrome/photolyase FAD-binding domain"/>
    <property type="match status" value="1"/>
</dbReference>
<evidence type="ECO:0000256" key="3">
    <source>
        <dbReference type="ARBA" id="ARBA00005862"/>
    </source>
</evidence>
<evidence type="ECO:0000256" key="6">
    <source>
        <dbReference type="ARBA" id="ARBA00022991"/>
    </source>
</evidence>
<keyword evidence="4 7" id="KW-0285">Flavoprotein</keyword>
<dbReference type="Pfam" id="PF00875">
    <property type="entry name" value="DNA_photolyase"/>
    <property type="match status" value="1"/>
</dbReference>
<evidence type="ECO:0000313" key="9">
    <source>
        <dbReference type="EMBL" id="MBR9726576.1"/>
    </source>
</evidence>
<dbReference type="EMBL" id="JAAIKR010000001">
    <property type="protein sequence ID" value="MBR9726576.1"/>
    <property type="molecule type" value="Genomic_DNA"/>
</dbReference>
<sequence length="530" mass="60028">MWFRQDLRLTDNLAMHQACADACADSDALSDVENSKCNQGSASHDSTQKFTNNGLVRAIFFVTPRQWLLHDVAPIQIDFIQKNVLCLGQQLARLGVELDVITVASFDDVDNALINYIQQHDIDQVYASTEPEWNEVQRDKRLINAGVALTLFEQHCAIKPGIVLNQNGEMYKVFTPFSKRWKLLAQSLAFTPQALLLTDLPRRNQHASLHTHFSQANCQFNLSDDYPELPSSEQWPAGEQAASVTLHAFLNHNIAQYSQQRDFPALTGTSGLSAYLALGVISPTQCIAATLSYFPDVLHNDASPATSWINEIIWREFYRHLLVAFPRLSRGQNFNVQADNVVWRNDRDEFLAWCEGRTGYPIVDAAMRQLNKTGWMHNRLRMVVASFLTKHLLIDWRWGEKYFRQHLIDGDLAANNGGWQWSAGTGCDAQPYFRVFNPSLQSQRFDAKAGFILSYIPEISDWPLKSIHQPSAMLNQGMFALTSNSPHCATTSLADNHQGVLSDHYPAPIVDHQYARLRAIDRLSVLKRSR</sequence>